<sequence>MCFTLMVLLRLTLTVSTATKRQRFQMKTFFLDQIMIVTVVPHNLLSDEGLIFFYGAEVVTAPQYQRLTDTPFQMPVGTFNRAIFVAPTGIIMYALHSVVLTDSSITLSQLAASISAQLSEGFLQTFSQSREALTTQHNPHPAPVAPFQTEVIQLTDDGDNYTFQFSKVRQASQTGLMSLAEHDLLLCTIL</sequence>
<protein>
    <submittedName>
        <fullName evidence="1">Uncharacterized protein</fullName>
    </submittedName>
</protein>
<organism evidence="1">
    <name type="scientific">Escherichia coli</name>
    <dbReference type="NCBI Taxonomy" id="562"/>
    <lineage>
        <taxon>Bacteria</taxon>
        <taxon>Pseudomonadati</taxon>
        <taxon>Pseudomonadota</taxon>
        <taxon>Gammaproteobacteria</taxon>
        <taxon>Enterobacterales</taxon>
        <taxon>Enterobacteriaceae</taxon>
        <taxon>Escherichia</taxon>
    </lineage>
</organism>
<reference evidence="1" key="1">
    <citation type="journal article" date="2004" name="J. Bacteriol.">
        <title>Analysis of the genome structure of the nonpathogenic probiotic Escherichia coli strain Nissle 1917.</title>
        <authorList>
            <person name="Grozdanov L."/>
            <person name="Raasch C."/>
            <person name="Schulze J."/>
            <person name="Sonnenborn U."/>
            <person name="Gottschalk G."/>
            <person name="Hacker J."/>
            <person name="Dobrindt U."/>
        </authorList>
    </citation>
    <scope>NUCLEOTIDE SEQUENCE</scope>
    <source>
        <strain evidence="1">Nissle 1917</strain>
    </source>
</reference>
<accession>Q6KDD0</accession>
<dbReference type="EMBL" id="AJ586887">
    <property type="protein sequence ID" value="CAE55686.1"/>
    <property type="molecule type" value="Genomic_DNA"/>
</dbReference>
<proteinExistence type="predicted"/>
<evidence type="ECO:0000313" key="1">
    <source>
        <dbReference type="EMBL" id="CAE55686.1"/>
    </source>
</evidence>
<dbReference type="AlphaFoldDB" id="Q6KDD0"/>
<name>Q6KDD0_ECOLX</name>